<sequence length="167" mass="18784">MQGMALLNVLVAVSVLGIVFAAALPAALSLYARAAVEYEAVHLAAEIRRVQAISRVTAMELYMLEGRRSWKRDPRLEIYTDGYALHRPFDGTVRVHEPLPLVRFEQETAHGKRVAFDRNGDIARDWSSNMTIRVYAVGHEQDALRVVIDQAARIRLHRGAPHDDEAE</sequence>
<gene>
    <name evidence="1" type="ORF">H1B31_00855</name>
</gene>
<dbReference type="AlphaFoldDB" id="A0A7G7VMQ1"/>
<accession>A0A7G7VMQ1</accession>
<reference evidence="1 2" key="1">
    <citation type="submission" date="2020-07" db="EMBL/GenBank/DDBJ databases">
        <title>Complete genome and description of Selenomonas timonensis sp. nov., a new bacterium isolated from a gingivitis subject.</title>
        <authorList>
            <person name="Antezack A."/>
        </authorList>
    </citation>
    <scope>NUCLEOTIDE SEQUENCE [LARGE SCALE GENOMIC DNA]</scope>
    <source>
        <strain evidence="1 2">Marseille-Q3039</strain>
    </source>
</reference>
<evidence type="ECO:0000313" key="2">
    <source>
        <dbReference type="Proteomes" id="UP000515480"/>
    </source>
</evidence>
<dbReference type="EMBL" id="CP060204">
    <property type="protein sequence ID" value="QNH55394.1"/>
    <property type="molecule type" value="Genomic_DNA"/>
</dbReference>
<evidence type="ECO:0000313" key="1">
    <source>
        <dbReference type="EMBL" id="QNH55394.1"/>
    </source>
</evidence>
<dbReference type="Proteomes" id="UP000515480">
    <property type="component" value="Chromosome"/>
</dbReference>
<protein>
    <submittedName>
        <fullName evidence="1">Prepilin-type cleavage/methylation domain-containing protein</fullName>
    </submittedName>
</protein>
<organism evidence="1 2">
    <name type="scientific">Selenomonas timonae</name>
    <dbReference type="NCBI Taxonomy" id="2754044"/>
    <lineage>
        <taxon>Bacteria</taxon>
        <taxon>Bacillati</taxon>
        <taxon>Bacillota</taxon>
        <taxon>Negativicutes</taxon>
        <taxon>Selenomonadales</taxon>
        <taxon>Selenomonadaceae</taxon>
        <taxon>Selenomonas</taxon>
    </lineage>
</organism>
<dbReference type="KEGG" id="stim:H1B31_00855"/>
<keyword evidence="2" id="KW-1185">Reference proteome</keyword>
<proteinExistence type="predicted"/>
<name>A0A7G7VMQ1_9FIRM</name>
<dbReference type="RefSeq" id="WP_185981189.1">
    <property type="nucleotide sequence ID" value="NZ_CP060204.1"/>
</dbReference>